<accession>A0A069PRR0</accession>
<dbReference type="Pfam" id="PF09980">
    <property type="entry name" value="DUF2214"/>
    <property type="match status" value="1"/>
</dbReference>
<gene>
    <name evidence="2" type="ORF">BG61_02315</name>
</gene>
<proteinExistence type="predicted"/>
<dbReference type="RefSeq" id="WP_035925352.1">
    <property type="nucleotide sequence ID" value="NZ_CADFFX010000009.1"/>
</dbReference>
<keyword evidence="1" id="KW-0812">Transmembrane</keyword>
<evidence type="ECO:0000313" key="2">
    <source>
        <dbReference type="EMBL" id="KDR43117.1"/>
    </source>
</evidence>
<sequence length="157" mass="17024">MLIRWLLAAIHLLAFGFALASVLSRARALRRLDPSNSLHANAAGLRDVFRADGVWGVTALILLVTGAMRAFGGFEKGGAYYLHEPLFHLKMTALVLILVIEISPMMALIRWRVAARQGGAVDLGRARRFAWMSDLEAGLVIVMVIAASGMARGIWAG</sequence>
<dbReference type="AlphaFoldDB" id="A0A069PRR0"/>
<keyword evidence="3" id="KW-1185">Reference proteome</keyword>
<feature type="transmembrane region" description="Helical" evidence="1">
    <location>
        <begin position="52"/>
        <end position="71"/>
    </location>
</feature>
<feature type="transmembrane region" description="Helical" evidence="1">
    <location>
        <begin position="129"/>
        <end position="151"/>
    </location>
</feature>
<dbReference type="Proteomes" id="UP000027466">
    <property type="component" value="Unassembled WGS sequence"/>
</dbReference>
<comment type="caution">
    <text evidence="2">The sequence shown here is derived from an EMBL/GenBank/DDBJ whole genome shotgun (WGS) entry which is preliminary data.</text>
</comment>
<dbReference type="InterPro" id="IPR018706">
    <property type="entry name" value="DUF2214_membrane"/>
</dbReference>
<evidence type="ECO:0000313" key="3">
    <source>
        <dbReference type="Proteomes" id="UP000027466"/>
    </source>
</evidence>
<organism evidence="2 3">
    <name type="scientific">Caballeronia glathei</name>
    <dbReference type="NCBI Taxonomy" id="60547"/>
    <lineage>
        <taxon>Bacteria</taxon>
        <taxon>Pseudomonadati</taxon>
        <taxon>Pseudomonadota</taxon>
        <taxon>Betaproteobacteria</taxon>
        <taxon>Burkholderiales</taxon>
        <taxon>Burkholderiaceae</taxon>
        <taxon>Caballeronia</taxon>
    </lineage>
</organism>
<feature type="transmembrane region" description="Helical" evidence="1">
    <location>
        <begin position="91"/>
        <end position="109"/>
    </location>
</feature>
<keyword evidence="1" id="KW-1133">Transmembrane helix</keyword>
<dbReference type="STRING" id="60547.GCA_000751215_00503"/>
<protein>
    <submittedName>
        <fullName evidence="2">Membrane protein</fullName>
    </submittedName>
</protein>
<keyword evidence="1" id="KW-0472">Membrane</keyword>
<evidence type="ECO:0000256" key="1">
    <source>
        <dbReference type="SAM" id="Phobius"/>
    </source>
</evidence>
<name>A0A069PRR0_9BURK</name>
<dbReference type="EMBL" id="JFHC01000010">
    <property type="protein sequence ID" value="KDR43117.1"/>
    <property type="molecule type" value="Genomic_DNA"/>
</dbReference>
<reference evidence="2 3" key="1">
    <citation type="submission" date="2014-03" db="EMBL/GenBank/DDBJ databases">
        <title>Draft Genome Sequences of Four Burkholderia Strains.</title>
        <authorList>
            <person name="Liu X.Y."/>
            <person name="Li C.X."/>
            <person name="Xu J.H."/>
        </authorList>
    </citation>
    <scope>NUCLEOTIDE SEQUENCE [LARGE SCALE GENOMIC DNA]</scope>
    <source>
        <strain evidence="2 3">DSM 50014</strain>
    </source>
</reference>